<protein>
    <submittedName>
        <fullName evidence="1">Uncharacterized protein</fullName>
    </submittedName>
</protein>
<accession>A0A1B2HE26</accession>
<evidence type="ECO:0000313" key="2">
    <source>
        <dbReference type="Proteomes" id="UP000093053"/>
    </source>
</evidence>
<sequence>MRIDLVGLRWSCQLEDFSSTMEQRRRPQVRNTRPMYKGPLDDIATNVRKHSGRLFTGRKLANSPVVRACLEAGRRLAELDVLGQADEHAPRPLDTLTQKNVIAEANKIFQNARGDKDIACALFGTPPDYKKGKTKPSIGTMKYAWPNMTLYLGDLTRYVLLERYLLTDELIDKATRAELCETANFSAAVDRIAYLDMKKLHTAETSARLQHLVAGLADFHEQAREALSGVYKHSSEHWRGIYANVLAARGVSLRPGIDLDELTLMLTAMAQGLSLRHIVAEPGEVMDHPNQRSKLGKACQILLAGAVDPGDGRDVAEVVNELMAVRIPSEQDRRKPSRFRLRIRRLRRKRS</sequence>
<dbReference type="EMBL" id="CP016793">
    <property type="protein sequence ID" value="ANZ35942.1"/>
    <property type="molecule type" value="Genomic_DNA"/>
</dbReference>
<dbReference type="OrthoDB" id="3207819at2"/>
<dbReference type="RefSeq" id="WP_065914349.1">
    <property type="nucleotide sequence ID" value="NZ_CP016793.1"/>
</dbReference>
<proteinExistence type="predicted"/>
<name>A0A1B2HE26_9PSEU</name>
<gene>
    <name evidence="1" type="ORF">BBK82_07465</name>
</gene>
<evidence type="ECO:0000313" key="1">
    <source>
        <dbReference type="EMBL" id="ANZ35942.1"/>
    </source>
</evidence>
<reference evidence="1 2" key="1">
    <citation type="submission" date="2016-07" db="EMBL/GenBank/DDBJ databases">
        <title>Complete genome sequence of the Lentzea guizhouensis DHS C013.</title>
        <authorList>
            <person name="Cao C."/>
        </authorList>
    </citation>
    <scope>NUCLEOTIDE SEQUENCE [LARGE SCALE GENOMIC DNA]</scope>
    <source>
        <strain evidence="1 2">DHS C013</strain>
    </source>
</reference>
<dbReference type="Proteomes" id="UP000093053">
    <property type="component" value="Chromosome"/>
</dbReference>
<dbReference type="Gene3D" id="1.10.357.10">
    <property type="entry name" value="Tetracycline Repressor, domain 2"/>
    <property type="match status" value="1"/>
</dbReference>
<dbReference type="KEGG" id="led:BBK82_07465"/>
<keyword evidence="2" id="KW-1185">Reference proteome</keyword>
<dbReference type="AlphaFoldDB" id="A0A1B2HE26"/>
<organism evidence="1 2">
    <name type="scientific">Lentzea guizhouensis</name>
    <dbReference type="NCBI Taxonomy" id="1586287"/>
    <lineage>
        <taxon>Bacteria</taxon>
        <taxon>Bacillati</taxon>
        <taxon>Actinomycetota</taxon>
        <taxon>Actinomycetes</taxon>
        <taxon>Pseudonocardiales</taxon>
        <taxon>Pseudonocardiaceae</taxon>
        <taxon>Lentzea</taxon>
    </lineage>
</organism>